<evidence type="ECO:0000313" key="3">
    <source>
        <dbReference type="Proteomes" id="UP000247702"/>
    </source>
</evidence>
<dbReference type="InterPro" id="IPR049163">
    <property type="entry name" value="Pif1-like_2B_dom"/>
</dbReference>
<sequence>MVGRAILTPKNIDVEIISDNIINRLSGKTKIYPSLDSIDSTENTSEQQSQVYSSEFLRSLKISDLPPGKLKLKIGILIILLQNLNPSEGLCNGTRLIIRDL</sequence>
<feature type="domain" description="DNA helicase Pif1-like 2B" evidence="1">
    <location>
        <begin position="55"/>
        <end position="101"/>
    </location>
</feature>
<keyword evidence="3" id="KW-1185">Reference proteome</keyword>
<name>A0A2Z6R8Z2_9GLOM</name>
<dbReference type="Proteomes" id="UP000247702">
    <property type="component" value="Unassembled WGS sequence"/>
</dbReference>
<evidence type="ECO:0000259" key="1">
    <source>
        <dbReference type="Pfam" id="PF21530"/>
    </source>
</evidence>
<dbReference type="Pfam" id="PF21530">
    <property type="entry name" value="Pif1_2B_dom"/>
    <property type="match status" value="1"/>
</dbReference>
<gene>
    <name evidence="2" type="ORF">RclHR1_29940004</name>
</gene>
<proteinExistence type="predicted"/>
<dbReference type="PANTHER" id="PTHR10492">
    <property type="match status" value="1"/>
</dbReference>
<accession>A0A2Z6R8Z2</accession>
<dbReference type="EMBL" id="BEXD01002217">
    <property type="protein sequence ID" value="GBB97432.1"/>
    <property type="molecule type" value="Genomic_DNA"/>
</dbReference>
<comment type="caution">
    <text evidence="2">The sequence shown here is derived from an EMBL/GenBank/DDBJ whole genome shotgun (WGS) entry which is preliminary data.</text>
</comment>
<protein>
    <recommendedName>
        <fullName evidence="1">DNA helicase Pif1-like 2B domain-containing protein</fullName>
    </recommendedName>
</protein>
<dbReference type="STRING" id="94130.A0A2Z6R8Z2"/>
<reference evidence="2 3" key="1">
    <citation type="submission" date="2017-11" db="EMBL/GenBank/DDBJ databases">
        <title>The genome of Rhizophagus clarus HR1 reveals common genetic basis of auxotrophy among arbuscular mycorrhizal fungi.</title>
        <authorList>
            <person name="Kobayashi Y."/>
        </authorList>
    </citation>
    <scope>NUCLEOTIDE SEQUENCE [LARGE SCALE GENOMIC DNA]</scope>
    <source>
        <strain evidence="2 3">HR1</strain>
    </source>
</reference>
<dbReference type="AlphaFoldDB" id="A0A2Z6R8Z2"/>
<organism evidence="2 3">
    <name type="scientific">Rhizophagus clarus</name>
    <dbReference type="NCBI Taxonomy" id="94130"/>
    <lineage>
        <taxon>Eukaryota</taxon>
        <taxon>Fungi</taxon>
        <taxon>Fungi incertae sedis</taxon>
        <taxon>Mucoromycota</taxon>
        <taxon>Glomeromycotina</taxon>
        <taxon>Glomeromycetes</taxon>
        <taxon>Glomerales</taxon>
        <taxon>Glomeraceae</taxon>
        <taxon>Rhizophagus</taxon>
    </lineage>
</organism>
<evidence type="ECO:0000313" key="2">
    <source>
        <dbReference type="EMBL" id="GBB97432.1"/>
    </source>
</evidence>
<dbReference type="InterPro" id="IPR027417">
    <property type="entry name" value="P-loop_NTPase"/>
</dbReference>
<dbReference type="PANTHER" id="PTHR10492:SF57">
    <property type="entry name" value="ATP-DEPENDENT DNA HELICASE"/>
    <property type="match status" value="1"/>
</dbReference>
<dbReference type="SUPFAM" id="SSF52540">
    <property type="entry name" value="P-loop containing nucleoside triphosphate hydrolases"/>
    <property type="match status" value="1"/>
</dbReference>